<evidence type="ECO:0000256" key="1">
    <source>
        <dbReference type="ARBA" id="ARBA00001967"/>
    </source>
</evidence>
<evidence type="ECO:0000256" key="7">
    <source>
        <dbReference type="ARBA" id="ARBA00023163"/>
    </source>
</evidence>
<sequence>MLLKRFGVSLEENLLKALDSYVIKNQFPNRSQAIRFLINKNLVEEKWEENREVAGAIVLVYDHHKRDLQNKSTDLQHEYHQMILSVQHIHLDHNNCLETIAVRGKARMLKELSDKLISLKGIHHGKLVMTTTG</sequence>
<reference evidence="10" key="1">
    <citation type="journal article" date="2014" name="Front. Microbiol.">
        <title>High frequency of phylogenetically diverse reductive dehalogenase-homologous genes in deep subseafloor sedimentary metagenomes.</title>
        <authorList>
            <person name="Kawai M."/>
            <person name="Futagami T."/>
            <person name="Toyoda A."/>
            <person name="Takaki Y."/>
            <person name="Nishi S."/>
            <person name="Hori S."/>
            <person name="Arai W."/>
            <person name="Tsubouchi T."/>
            <person name="Morono Y."/>
            <person name="Uchiyama I."/>
            <person name="Ito T."/>
            <person name="Fujiyama A."/>
            <person name="Inagaki F."/>
            <person name="Takami H."/>
        </authorList>
    </citation>
    <scope>NUCLEOTIDE SEQUENCE</scope>
    <source>
        <strain evidence="10">Expedition CK06-06</strain>
    </source>
</reference>
<comment type="caution">
    <text evidence="10">The sequence shown here is derived from an EMBL/GenBank/DDBJ whole genome shotgun (WGS) entry which is preliminary data.</text>
</comment>
<dbReference type="InterPro" id="IPR022988">
    <property type="entry name" value="Ni_resp_reg_NikR"/>
</dbReference>
<dbReference type="Gene3D" id="1.10.1220.10">
    <property type="entry name" value="Met repressor-like"/>
    <property type="match status" value="1"/>
</dbReference>
<dbReference type="GO" id="GO:0003677">
    <property type="term" value="F:DNA binding"/>
    <property type="evidence" value="ECO:0007669"/>
    <property type="project" value="UniProtKB-KW"/>
</dbReference>
<dbReference type="AlphaFoldDB" id="X0YLP6"/>
<dbReference type="NCBIfam" id="NF003381">
    <property type="entry name" value="PRK04460.1"/>
    <property type="match status" value="1"/>
</dbReference>
<dbReference type="SUPFAM" id="SSF55021">
    <property type="entry name" value="ACT-like"/>
    <property type="match status" value="1"/>
</dbReference>
<dbReference type="InterPro" id="IPR050192">
    <property type="entry name" value="CopG/NikR_regulator"/>
</dbReference>
<dbReference type="InterPro" id="IPR010985">
    <property type="entry name" value="Ribbon_hlx_hlx"/>
</dbReference>
<dbReference type="GO" id="GO:0016151">
    <property type="term" value="F:nickel cation binding"/>
    <property type="evidence" value="ECO:0007669"/>
    <property type="project" value="InterPro"/>
</dbReference>
<dbReference type="InterPro" id="IPR027271">
    <property type="entry name" value="Acetolactate_synth/TF_NikR_C"/>
</dbReference>
<dbReference type="NCBIfam" id="NF002169">
    <property type="entry name" value="PRK01002.1"/>
    <property type="match status" value="1"/>
</dbReference>
<accession>X0YLP6</accession>
<evidence type="ECO:0008006" key="11">
    <source>
        <dbReference type="Google" id="ProtNLM"/>
    </source>
</evidence>
<evidence type="ECO:0000256" key="2">
    <source>
        <dbReference type="ARBA" id="ARBA00008478"/>
    </source>
</evidence>
<dbReference type="InterPro" id="IPR045865">
    <property type="entry name" value="ACT-like_dom_sf"/>
</dbReference>
<feature type="domain" description="Ribbon-helix-helix protein CopG" evidence="8">
    <location>
        <begin position="4"/>
        <end position="42"/>
    </location>
</feature>
<evidence type="ECO:0000259" key="8">
    <source>
        <dbReference type="Pfam" id="PF01402"/>
    </source>
</evidence>
<keyword evidence="4" id="KW-0479">Metal-binding</keyword>
<dbReference type="NCBIfam" id="NF002815">
    <property type="entry name" value="PRK02967.1"/>
    <property type="match status" value="1"/>
</dbReference>
<keyword evidence="3" id="KW-0533">Nickel</keyword>
<dbReference type="GO" id="GO:0006355">
    <property type="term" value="P:regulation of DNA-templated transcription"/>
    <property type="evidence" value="ECO:0007669"/>
    <property type="project" value="InterPro"/>
</dbReference>
<comment type="similarity">
    <text evidence="2">Belongs to the transcriptional regulatory CopG/NikR family.</text>
</comment>
<dbReference type="GO" id="GO:0010045">
    <property type="term" value="P:response to nickel cation"/>
    <property type="evidence" value="ECO:0007669"/>
    <property type="project" value="InterPro"/>
</dbReference>
<feature type="domain" description="Transcription factor NikR nickel binding C-terminal" evidence="9">
    <location>
        <begin position="54"/>
        <end position="130"/>
    </location>
</feature>
<dbReference type="Pfam" id="PF08753">
    <property type="entry name" value="NikR_C"/>
    <property type="match status" value="1"/>
</dbReference>
<proteinExistence type="inferred from homology"/>
<evidence type="ECO:0000256" key="3">
    <source>
        <dbReference type="ARBA" id="ARBA00022596"/>
    </source>
</evidence>
<dbReference type="InterPro" id="IPR013321">
    <property type="entry name" value="Arc_rbn_hlx_hlx"/>
</dbReference>
<dbReference type="NCBIfam" id="NF001884">
    <property type="entry name" value="PRK00630.1"/>
    <property type="match status" value="1"/>
</dbReference>
<keyword evidence="5" id="KW-0805">Transcription regulation</keyword>
<keyword evidence="7" id="KW-0804">Transcription</keyword>
<dbReference type="EMBL" id="BART01008707">
    <property type="protein sequence ID" value="GAG56955.1"/>
    <property type="molecule type" value="Genomic_DNA"/>
</dbReference>
<dbReference type="CDD" id="cd22231">
    <property type="entry name" value="RHH_NikR_HicB-like"/>
    <property type="match status" value="1"/>
</dbReference>
<evidence type="ECO:0000256" key="4">
    <source>
        <dbReference type="ARBA" id="ARBA00022723"/>
    </source>
</evidence>
<dbReference type="PANTHER" id="PTHR34719">
    <property type="entry name" value="NICKEL-RESPONSIVE REGULATOR"/>
    <property type="match status" value="1"/>
</dbReference>
<organism evidence="10">
    <name type="scientific">marine sediment metagenome</name>
    <dbReference type="NCBI Taxonomy" id="412755"/>
    <lineage>
        <taxon>unclassified sequences</taxon>
        <taxon>metagenomes</taxon>
        <taxon>ecological metagenomes</taxon>
    </lineage>
</organism>
<name>X0YLP6_9ZZZZ</name>
<keyword evidence="6" id="KW-0238">DNA-binding</keyword>
<protein>
    <recommendedName>
        <fullName evidence="11">Transcription factor NikR nickel binding C-terminal domain-containing protein</fullName>
    </recommendedName>
</protein>
<evidence type="ECO:0000256" key="5">
    <source>
        <dbReference type="ARBA" id="ARBA00023015"/>
    </source>
</evidence>
<dbReference type="InterPro" id="IPR014864">
    <property type="entry name" value="TF_NikR_Ni-bd_C"/>
</dbReference>
<dbReference type="Gene3D" id="3.30.70.1150">
    <property type="entry name" value="ACT-like. Chain A, domain 2"/>
    <property type="match status" value="1"/>
</dbReference>
<dbReference type="PANTHER" id="PTHR34719:SF2">
    <property type="entry name" value="NICKEL-RESPONSIVE REGULATOR"/>
    <property type="match status" value="1"/>
</dbReference>
<comment type="cofactor">
    <cofactor evidence="1">
        <name>Ni(2+)</name>
        <dbReference type="ChEBI" id="CHEBI:49786"/>
    </cofactor>
</comment>
<dbReference type="InterPro" id="IPR002145">
    <property type="entry name" value="CopG"/>
</dbReference>
<evidence type="ECO:0000259" key="9">
    <source>
        <dbReference type="Pfam" id="PF08753"/>
    </source>
</evidence>
<dbReference type="HAMAP" id="MF_00476">
    <property type="entry name" value="NikR"/>
    <property type="match status" value="1"/>
</dbReference>
<gene>
    <name evidence="10" type="ORF">S01H4_19509</name>
</gene>
<dbReference type="Pfam" id="PF01402">
    <property type="entry name" value="RHH_1"/>
    <property type="match status" value="1"/>
</dbReference>
<evidence type="ECO:0000313" key="10">
    <source>
        <dbReference type="EMBL" id="GAG56955.1"/>
    </source>
</evidence>
<dbReference type="SUPFAM" id="SSF47598">
    <property type="entry name" value="Ribbon-helix-helix"/>
    <property type="match status" value="1"/>
</dbReference>
<evidence type="ECO:0000256" key="6">
    <source>
        <dbReference type="ARBA" id="ARBA00023125"/>
    </source>
</evidence>